<organism evidence="2 3">
    <name type="scientific">Bailinhaonella thermotolerans</name>
    <dbReference type="NCBI Taxonomy" id="1070861"/>
    <lineage>
        <taxon>Bacteria</taxon>
        <taxon>Bacillati</taxon>
        <taxon>Actinomycetota</taxon>
        <taxon>Actinomycetes</taxon>
        <taxon>Streptosporangiales</taxon>
        <taxon>Streptosporangiaceae</taxon>
        <taxon>Bailinhaonella</taxon>
    </lineage>
</organism>
<dbReference type="InterPro" id="IPR043129">
    <property type="entry name" value="ATPase_NBD"/>
</dbReference>
<dbReference type="EMBL" id="QZEY01000006">
    <property type="protein sequence ID" value="RJL31626.1"/>
    <property type="molecule type" value="Genomic_DNA"/>
</dbReference>
<dbReference type="SUPFAM" id="SSF46785">
    <property type="entry name" value="Winged helix' DNA-binding domain"/>
    <property type="match status" value="1"/>
</dbReference>
<reference evidence="2 3" key="1">
    <citation type="submission" date="2018-09" db="EMBL/GenBank/DDBJ databases">
        <title>YIM 75507 draft genome.</title>
        <authorList>
            <person name="Tang S."/>
            <person name="Feng Y."/>
        </authorList>
    </citation>
    <scope>NUCLEOTIDE SEQUENCE [LARGE SCALE GENOMIC DNA]</scope>
    <source>
        <strain evidence="2 3">YIM 75507</strain>
    </source>
</reference>
<comment type="caution">
    <text evidence="2">The sequence shown here is derived from an EMBL/GenBank/DDBJ whole genome shotgun (WGS) entry which is preliminary data.</text>
</comment>
<dbReference type="InterPro" id="IPR036388">
    <property type="entry name" value="WH-like_DNA-bd_sf"/>
</dbReference>
<dbReference type="PANTHER" id="PTHR18964:SF173">
    <property type="entry name" value="GLUCOKINASE"/>
    <property type="match status" value="1"/>
</dbReference>
<evidence type="ECO:0000313" key="3">
    <source>
        <dbReference type="Proteomes" id="UP000265768"/>
    </source>
</evidence>
<gene>
    <name evidence="2" type="ORF">D5H75_18090</name>
</gene>
<keyword evidence="3" id="KW-1185">Reference proteome</keyword>
<dbReference type="PROSITE" id="PS00519">
    <property type="entry name" value="HTH_ASNC_1"/>
    <property type="match status" value="1"/>
</dbReference>
<dbReference type="InterPro" id="IPR019885">
    <property type="entry name" value="Tscrpt_reg_HTH_AsnC-type_CS"/>
</dbReference>
<sequence>MARRPASDLATSGEVFHLIRTGEAVTRAEIGRITGLSRPAVALRVQELLAHGLVVERTDGPSTGGRPPVRLEFNASGGVVLTAALGVSRTQIAVCDLAGDEVARSDGYLDVEESPSVIVPMILDEWDALLGQAGVPASAVRGAAIGLPATVEFAAGRVQSTRVMAKWNGVAIPPLVAERFRVPLFVDNDVNMIALGEHRLVYQGDADDLLFVKVSTRIGAGVVAGGQVQRGALGAAGEIAHIPVREGLGAECRCGNVDCLEAVASGAALAARLRELGRTAIRARDVVALLREGDPEAEALVRDAGRRLGDVVSMAVNLLNPDVVVLGGDLADAFDPLVAGVREVVYQRATALASRRLRINPSSLGERSAVAGCAVLVLDHILAPDAVTHALHAAPPAAAVPARSAVRA</sequence>
<comment type="similarity">
    <text evidence="1">Belongs to the ROK (NagC/XylR) family.</text>
</comment>
<dbReference type="InterPro" id="IPR036390">
    <property type="entry name" value="WH_DNA-bd_sf"/>
</dbReference>
<evidence type="ECO:0000313" key="2">
    <source>
        <dbReference type="EMBL" id="RJL31626.1"/>
    </source>
</evidence>
<proteinExistence type="inferred from homology"/>
<protein>
    <submittedName>
        <fullName evidence="2">ROK family transcriptional regulator</fullName>
    </submittedName>
</protein>
<dbReference type="Proteomes" id="UP000265768">
    <property type="component" value="Unassembled WGS sequence"/>
</dbReference>
<dbReference type="SUPFAM" id="SSF53067">
    <property type="entry name" value="Actin-like ATPase domain"/>
    <property type="match status" value="1"/>
</dbReference>
<dbReference type="Gene3D" id="1.10.10.10">
    <property type="entry name" value="Winged helix-like DNA-binding domain superfamily/Winged helix DNA-binding domain"/>
    <property type="match status" value="1"/>
</dbReference>
<dbReference type="PANTHER" id="PTHR18964">
    <property type="entry name" value="ROK (REPRESSOR, ORF, KINASE) FAMILY"/>
    <property type="match status" value="1"/>
</dbReference>
<dbReference type="Gene3D" id="3.30.420.40">
    <property type="match status" value="2"/>
</dbReference>
<accession>A0A3A4APM8</accession>
<name>A0A3A4APM8_9ACTN</name>
<evidence type="ECO:0000256" key="1">
    <source>
        <dbReference type="ARBA" id="ARBA00006479"/>
    </source>
</evidence>
<dbReference type="OrthoDB" id="3863906at2"/>
<dbReference type="Pfam" id="PF00480">
    <property type="entry name" value="ROK"/>
    <property type="match status" value="1"/>
</dbReference>
<dbReference type="AlphaFoldDB" id="A0A3A4APM8"/>
<dbReference type="InterPro" id="IPR000600">
    <property type="entry name" value="ROK"/>
</dbReference>
<dbReference type="RefSeq" id="WP_119927655.1">
    <property type="nucleotide sequence ID" value="NZ_QZEY01000006.1"/>
</dbReference>